<protein>
    <submittedName>
        <fullName evidence="2">Uncharacterized protein</fullName>
    </submittedName>
</protein>
<comment type="caution">
    <text evidence="2">The sequence shown here is derived from an EMBL/GenBank/DDBJ whole genome shotgun (WGS) entry which is preliminary data.</text>
</comment>
<dbReference type="AlphaFoldDB" id="A0A1Y2NQ72"/>
<evidence type="ECO:0000313" key="5">
    <source>
        <dbReference type="Proteomes" id="UP000194318"/>
    </source>
</evidence>
<evidence type="ECO:0000313" key="3">
    <source>
        <dbReference type="EMBL" id="OSY51108.1"/>
    </source>
</evidence>
<dbReference type="EMBL" id="MIFZ01000246">
    <property type="protein sequence ID" value="OSY51108.1"/>
    <property type="molecule type" value="Genomic_DNA"/>
</dbReference>
<gene>
    <name evidence="4" type="ORF">BG846_03168</name>
    <name evidence="3" type="ORF">BG846_03206</name>
    <name evidence="2" type="ORF">BG846_04783</name>
</gene>
<organism evidence="2 5">
    <name type="scientific">Streptomyces fradiae ATCC 10745 = DSM 40063</name>
    <dbReference type="NCBI Taxonomy" id="1319510"/>
    <lineage>
        <taxon>Bacteria</taxon>
        <taxon>Bacillati</taxon>
        <taxon>Actinomycetota</taxon>
        <taxon>Actinomycetes</taxon>
        <taxon>Kitasatosporales</taxon>
        <taxon>Streptomycetaceae</taxon>
        <taxon>Streptomyces</taxon>
    </lineage>
</organism>
<name>A0A1Y2NQ72_STRFR</name>
<sequence length="145" mass="15229">MLNTIRVGYDSLTAVRSLRSDLPPTGPAAYGSRPRPHQPLAGSSPSANLCSAGDNNPPRRTEPAVTDTWNGEPLADAKSMNEDIHYRVHDADSGALLGFGTGRGGALGAVVAHCRRVEDAHPCRHLVIRAYDGPAGPAFDRPAGP</sequence>
<accession>A0A1Y2NQ72</accession>
<evidence type="ECO:0000313" key="4">
    <source>
        <dbReference type="EMBL" id="OSY51186.1"/>
    </source>
</evidence>
<dbReference type="EMBL" id="MIFZ01000315">
    <property type="protein sequence ID" value="OSY49643.1"/>
    <property type="molecule type" value="Genomic_DNA"/>
</dbReference>
<feature type="region of interest" description="Disordered" evidence="1">
    <location>
        <begin position="18"/>
        <end position="71"/>
    </location>
</feature>
<dbReference type="Proteomes" id="UP000194318">
    <property type="component" value="Unassembled WGS sequence"/>
</dbReference>
<evidence type="ECO:0000256" key="1">
    <source>
        <dbReference type="SAM" id="MobiDB-lite"/>
    </source>
</evidence>
<evidence type="ECO:0000313" key="2">
    <source>
        <dbReference type="EMBL" id="OSY49643.1"/>
    </source>
</evidence>
<reference evidence="2 5" key="1">
    <citation type="submission" date="2016-09" db="EMBL/GenBank/DDBJ databases">
        <title>Streptomyces fradiae DSM40063, a candidate organism with high potential of specific P450 cytochromes.</title>
        <authorList>
            <person name="Grumaz C."/>
            <person name="Vainshtein Y."/>
            <person name="Kirstahler P."/>
            <person name="Sohn K."/>
        </authorList>
    </citation>
    <scope>NUCLEOTIDE SEQUENCE [LARGE SCALE GENOMIC DNA]</scope>
    <source>
        <strain evidence="2 5">DSM 40063</strain>
    </source>
</reference>
<dbReference type="EMBL" id="MIFZ01000245">
    <property type="protein sequence ID" value="OSY51186.1"/>
    <property type="molecule type" value="Genomic_DNA"/>
</dbReference>
<proteinExistence type="predicted"/>